<feature type="transmembrane region" description="Helical" evidence="25">
    <location>
        <begin position="347"/>
        <end position="363"/>
    </location>
</feature>
<evidence type="ECO:0000256" key="13">
    <source>
        <dbReference type="ARBA" id="ARBA00044893"/>
    </source>
</evidence>
<comment type="function">
    <text evidence="23">Lysosomal dipeptide uniporter that selectively exports lysine, arginine or histidine-containing dipeptides with a net positive charge from the lysosome lumen into the cytosol. Could play a role in a specific type of protein O-glycosylation indirectly regulating macrophages migration and tissue invasion. Also essential for liver homeostasis.</text>
</comment>
<feature type="transmembrane region" description="Helical" evidence="25">
    <location>
        <begin position="401"/>
        <end position="422"/>
    </location>
</feature>
<evidence type="ECO:0000256" key="5">
    <source>
        <dbReference type="ARBA" id="ARBA00022989"/>
    </source>
</evidence>
<evidence type="ECO:0000256" key="6">
    <source>
        <dbReference type="ARBA" id="ARBA00023136"/>
    </source>
</evidence>
<comment type="catalytic activity">
    <reaction evidence="17">
        <text>L-arginyl-glycine(out) = L-arginyl-glycine(in)</text>
        <dbReference type="Rhea" id="RHEA:79391"/>
        <dbReference type="ChEBI" id="CHEBI:229955"/>
    </reaction>
</comment>
<dbReference type="OMA" id="MALAVCM"/>
<keyword evidence="4 25" id="KW-0812">Transmembrane</keyword>
<evidence type="ECO:0000313" key="27">
    <source>
        <dbReference type="Proteomes" id="UP000054937"/>
    </source>
</evidence>
<evidence type="ECO:0000256" key="19">
    <source>
        <dbReference type="ARBA" id="ARBA00044919"/>
    </source>
</evidence>
<sequence length="518" mass="59684">MSETQLLNHEYLTESIIAIEEGSQILQKNEKNLENSNYQKPQKQNPQIQNKQQQYLKYRKWVFLFFSSQLMTGIMYQSNNVVLLRNEIKKQYGISDVQYSLLFTIPAIFPIVLTWVSGIINDKFGVDKCIIFYAFLGVVGLGIFQVGQLNDSYSMTMVYCVFADLCGKTVNVGQSTITSYWFQQEYLTFAFGVLTLTLRLTEVISASTIPSLYYINETLTLPLNISIGLCIFSFLCAIVMYIMNQKKVTFFQKSQLQQKIQQNEQNFLNDEQNNHNQGSLQQQQEDIEPSRVPFNIKDLKNLNLQYWILTIIQTISISLFYCFMYQMQEINETKFSINSKQTGNLQSLIYGISMLSPFLGYIIDRKGKRICILIFGFFTSCLSFFLWGLQSDCELQEENCVYNLIFPGVLLGVFLTVISSTIGPSFPYIVEKRYLSTAYGIMFSLTGIGLSLVPLAISFLSQNYGPNYAIYFLEIYSILGLLFSIFLFFIDKKRGYILHNQTIHNQIQIVDLRSSILI</sequence>
<dbReference type="SUPFAM" id="SSF103473">
    <property type="entry name" value="MFS general substrate transporter"/>
    <property type="match status" value="1"/>
</dbReference>
<keyword evidence="5 25" id="KW-1133">Transmembrane helix</keyword>
<evidence type="ECO:0000256" key="17">
    <source>
        <dbReference type="ARBA" id="ARBA00044903"/>
    </source>
</evidence>
<evidence type="ECO:0000256" key="1">
    <source>
        <dbReference type="ARBA" id="ARBA00004155"/>
    </source>
</evidence>
<feature type="transmembrane region" description="Helical" evidence="25">
    <location>
        <begin position="130"/>
        <end position="147"/>
    </location>
</feature>
<dbReference type="Gene3D" id="1.20.1250.20">
    <property type="entry name" value="MFS general substrate transporter like domains"/>
    <property type="match status" value="2"/>
</dbReference>
<comment type="catalytic activity">
    <reaction evidence="16">
        <text>L-lysyl-L-lysine(out) = L-lysyl-L-lysine(in)</text>
        <dbReference type="Rhea" id="RHEA:79403"/>
        <dbReference type="ChEBI" id="CHEBI:229956"/>
    </reaction>
</comment>
<comment type="catalytic activity">
    <reaction evidence="20">
        <text>L-lysyl-glycine(out) = L-lysyl-glycine(in)</text>
        <dbReference type="Rhea" id="RHEA:79407"/>
        <dbReference type="ChEBI" id="CHEBI:191202"/>
    </reaction>
</comment>
<dbReference type="GO" id="GO:0005765">
    <property type="term" value="C:lysosomal membrane"/>
    <property type="evidence" value="ECO:0007669"/>
    <property type="project" value="UniProtKB-SubCell"/>
</dbReference>
<comment type="catalytic activity">
    <reaction evidence="14">
        <text>L-aspartyl-L-lysine(out) = L-aspartyl-L-lysine(in)</text>
        <dbReference type="Rhea" id="RHEA:79411"/>
        <dbReference type="ChEBI" id="CHEBI:229953"/>
    </reaction>
</comment>
<keyword evidence="6 25" id="KW-0472">Membrane</keyword>
<organism evidence="26 27">
    <name type="scientific">Pseudocohnilembus persalinus</name>
    <name type="common">Ciliate</name>
    <dbReference type="NCBI Taxonomy" id="266149"/>
    <lineage>
        <taxon>Eukaryota</taxon>
        <taxon>Sar</taxon>
        <taxon>Alveolata</taxon>
        <taxon>Ciliophora</taxon>
        <taxon>Intramacronucleata</taxon>
        <taxon>Oligohymenophorea</taxon>
        <taxon>Scuticociliatia</taxon>
        <taxon>Philasterida</taxon>
        <taxon>Pseudocohnilembidae</taxon>
        <taxon>Pseudocohnilembus</taxon>
    </lineage>
</organism>
<evidence type="ECO:0000256" key="9">
    <source>
        <dbReference type="ARBA" id="ARBA00044878"/>
    </source>
</evidence>
<comment type="catalytic activity">
    <reaction evidence="13">
        <text>L-alpha-aminoacyl-L-lysine(out) = L-alpha-aminoacyl-L-lysine(in)</text>
        <dbReference type="Rhea" id="RHEA:79383"/>
        <dbReference type="ChEBI" id="CHEBI:229966"/>
    </reaction>
</comment>
<evidence type="ECO:0000256" key="10">
    <source>
        <dbReference type="ARBA" id="ARBA00044881"/>
    </source>
</evidence>
<comment type="subcellular location">
    <subcellularLocation>
        <location evidence="1">Lysosome membrane</location>
        <topology evidence="1">Multi-pass membrane protein</topology>
    </subcellularLocation>
</comment>
<dbReference type="InterPro" id="IPR052187">
    <property type="entry name" value="MFSD1"/>
</dbReference>
<evidence type="ECO:0000256" key="14">
    <source>
        <dbReference type="ARBA" id="ARBA00044898"/>
    </source>
</evidence>
<comment type="caution">
    <text evidence="26">The sequence shown here is derived from an EMBL/GenBank/DDBJ whole genome shotgun (WGS) entry which is preliminary data.</text>
</comment>
<keyword evidence="27" id="KW-1185">Reference proteome</keyword>
<comment type="catalytic activity">
    <reaction evidence="15">
        <text>L-arginyl-L-alpha-amino acid(out) = L-arginyl-L-alpha-amino acid(in)</text>
        <dbReference type="Rhea" id="RHEA:79371"/>
        <dbReference type="ChEBI" id="CHEBI:84315"/>
    </reaction>
</comment>
<feature type="transmembrane region" description="Helical" evidence="25">
    <location>
        <begin position="99"/>
        <end position="118"/>
    </location>
</feature>
<accession>A0A0V0Q8W7</accession>
<comment type="catalytic activity">
    <reaction evidence="18">
        <text>L-histidyl-L-alpha-amino acid(out) = L-histidyl-L-alpha-amino acid(in)</text>
        <dbReference type="Rhea" id="RHEA:79379"/>
        <dbReference type="ChEBI" id="CHEBI:229964"/>
    </reaction>
</comment>
<keyword evidence="7" id="KW-0458">Lysosome</keyword>
<protein>
    <recommendedName>
        <fullName evidence="21">Lysosomal dipeptide transporter MFSD1</fullName>
    </recommendedName>
    <alternativeName>
        <fullName evidence="22">Major facilitator superfamily domain-containing protein 1</fullName>
    </alternativeName>
</protein>
<comment type="catalytic activity">
    <reaction evidence="12">
        <text>L-lysyl-L-alpha-amino acid(out) = L-lysyl-L-alpha-amino acid(in)</text>
        <dbReference type="Rhea" id="RHEA:79387"/>
        <dbReference type="ChEBI" id="CHEBI:229965"/>
    </reaction>
</comment>
<comment type="catalytic activity">
    <reaction evidence="8">
        <text>L-lysyl-L-alanine(out) = L-lysyl-L-alanine(in)</text>
        <dbReference type="Rhea" id="RHEA:79399"/>
        <dbReference type="ChEBI" id="CHEBI:229954"/>
    </reaction>
</comment>
<dbReference type="InterPro" id="IPR036259">
    <property type="entry name" value="MFS_trans_sf"/>
</dbReference>
<evidence type="ECO:0000256" key="18">
    <source>
        <dbReference type="ARBA" id="ARBA00044912"/>
    </source>
</evidence>
<comment type="catalytic activity">
    <reaction evidence="10">
        <text>L-alpha-aminoacyl-L-arginine(out) = L-alpha-aminoacyl-L-arginine(in)</text>
        <dbReference type="Rhea" id="RHEA:79367"/>
        <dbReference type="ChEBI" id="CHEBI:229968"/>
    </reaction>
</comment>
<feature type="transmembrane region" description="Helical" evidence="25">
    <location>
        <begin position="306"/>
        <end position="327"/>
    </location>
</feature>
<keyword evidence="3" id="KW-0813">Transport</keyword>
<evidence type="ECO:0000256" key="21">
    <source>
        <dbReference type="ARBA" id="ARBA00044985"/>
    </source>
</evidence>
<evidence type="ECO:0000256" key="24">
    <source>
        <dbReference type="ARBA" id="ARBA00046376"/>
    </source>
</evidence>
<dbReference type="Pfam" id="PF07690">
    <property type="entry name" value="MFS_1"/>
    <property type="match status" value="2"/>
</dbReference>
<evidence type="ECO:0000256" key="2">
    <source>
        <dbReference type="ARBA" id="ARBA00008335"/>
    </source>
</evidence>
<dbReference type="Proteomes" id="UP000054937">
    <property type="component" value="Unassembled WGS sequence"/>
</dbReference>
<feature type="transmembrane region" description="Helical" evidence="25">
    <location>
        <begin position="221"/>
        <end position="243"/>
    </location>
</feature>
<evidence type="ECO:0000313" key="26">
    <source>
        <dbReference type="EMBL" id="KRW98696.1"/>
    </source>
</evidence>
<evidence type="ECO:0000256" key="4">
    <source>
        <dbReference type="ARBA" id="ARBA00022692"/>
    </source>
</evidence>
<dbReference type="EMBL" id="LDAU01000232">
    <property type="protein sequence ID" value="KRW98696.1"/>
    <property type="molecule type" value="Genomic_DNA"/>
</dbReference>
<dbReference type="PANTHER" id="PTHR23512">
    <property type="entry name" value="MAJOR FACILITATOR SUPERFAMILY DOMAIN-CONTAINING PROTEIN 1"/>
    <property type="match status" value="1"/>
</dbReference>
<dbReference type="InParanoid" id="A0A0V0Q8W7"/>
<evidence type="ECO:0000256" key="3">
    <source>
        <dbReference type="ARBA" id="ARBA00022448"/>
    </source>
</evidence>
<feature type="transmembrane region" description="Helical" evidence="25">
    <location>
        <begin position="61"/>
        <end position="79"/>
    </location>
</feature>
<comment type="catalytic activity">
    <reaction evidence="9">
        <text>L-histidyl-glycine(out) = L-histidyl-glycine(in)</text>
        <dbReference type="Rhea" id="RHEA:79395"/>
        <dbReference type="ChEBI" id="CHEBI:229957"/>
    </reaction>
</comment>
<dbReference type="GO" id="GO:0022857">
    <property type="term" value="F:transmembrane transporter activity"/>
    <property type="evidence" value="ECO:0007669"/>
    <property type="project" value="InterPro"/>
</dbReference>
<dbReference type="PANTHER" id="PTHR23512:SF3">
    <property type="entry name" value="MAJOR FACILITATOR SUPERFAMILY DOMAIN-CONTAINING PROTEIN 1"/>
    <property type="match status" value="1"/>
</dbReference>
<comment type="catalytic activity">
    <reaction evidence="19">
        <text>L-alanyl-L-lysine(out) = L-alanyl-L-lysine(in)</text>
        <dbReference type="Rhea" id="RHEA:79415"/>
        <dbReference type="ChEBI" id="CHEBI:192470"/>
    </reaction>
</comment>
<feature type="transmembrane region" description="Helical" evidence="25">
    <location>
        <begin position="469"/>
        <end position="490"/>
    </location>
</feature>
<comment type="similarity">
    <text evidence="2">Belongs to the major facilitator superfamily.</text>
</comment>
<evidence type="ECO:0000256" key="20">
    <source>
        <dbReference type="ARBA" id="ARBA00044924"/>
    </source>
</evidence>
<reference evidence="26 27" key="1">
    <citation type="journal article" date="2015" name="Sci. Rep.">
        <title>Genome of the facultative scuticociliatosis pathogen Pseudocohnilembus persalinus provides insight into its virulence through horizontal gene transfer.</title>
        <authorList>
            <person name="Xiong J."/>
            <person name="Wang G."/>
            <person name="Cheng J."/>
            <person name="Tian M."/>
            <person name="Pan X."/>
            <person name="Warren A."/>
            <person name="Jiang C."/>
            <person name="Yuan D."/>
            <person name="Miao W."/>
        </authorList>
    </citation>
    <scope>NUCLEOTIDE SEQUENCE [LARGE SCALE GENOMIC DNA]</scope>
    <source>
        <strain evidence="26">36N120E</strain>
    </source>
</reference>
<evidence type="ECO:0000256" key="8">
    <source>
        <dbReference type="ARBA" id="ARBA00044876"/>
    </source>
</evidence>
<feature type="transmembrane region" description="Helical" evidence="25">
    <location>
        <begin position="434"/>
        <end position="457"/>
    </location>
</feature>
<gene>
    <name evidence="26" type="ORF">PPERSA_00284</name>
</gene>
<proteinExistence type="inferred from homology"/>
<evidence type="ECO:0000256" key="23">
    <source>
        <dbReference type="ARBA" id="ARBA00045709"/>
    </source>
</evidence>
<evidence type="ECO:0000256" key="12">
    <source>
        <dbReference type="ARBA" id="ARBA00044891"/>
    </source>
</evidence>
<evidence type="ECO:0000256" key="22">
    <source>
        <dbReference type="ARBA" id="ARBA00045018"/>
    </source>
</evidence>
<dbReference type="AlphaFoldDB" id="A0A0V0Q8W7"/>
<evidence type="ECO:0000256" key="16">
    <source>
        <dbReference type="ARBA" id="ARBA00044900"/>
    </source>
</evidence>
<evidence type="ECO:0000256" key="11">
    <source>
        <dbReference type="ARBA" id="ARBA00044884"/>
    </source>
</evidence>
<comment type="subunit">
    <text evidence="24">Homodimer. Interacts with lysosomal protein GLMP (via lumenal domain); the interaction starts while both proteins are still in the endoplasmic reticulum and is required for stabilization of MFSD1 in lysosomes but has no direct effect on its targeting to lysosomes or transporter activity.</text>
</comment>
<name>A0A0V0Q8W7_PSEPJ</name>
<comment type="catalytic activity">
    <reaction evidence="11">
        <text>L-alpha-aminoacyl-L-histidine(out) = L-alpha-aminoacyl-L-histidine(in)</text>
        <dbReference type="Rhea" id="RHEA:79375"/>
        <dbReference type="ChEBI" id="CHEBI:229967"/>
    </reaction>
</comment>
<evidence type="ECO:0000256" key="15">
    <source>
        <dbReference type="ARBA" id="ARBA00044899"/>
    </source>
</evidence>
<dbReference type="OrthoDB" id="424834at2759"/>
<feature type="transmembrane region" description="Helical" evidence="25">
    <location>
        <begin position="370"/>
        <end position="389"/>
    </location>
</feature>
<evidence type="ECO:0000256" key="7">
    <source>
        <dbReference type="ARBA" id="ARBA00023228"/>
    </source>
</evidence>
<dbReference type="InterPro" id="IPR011701">
    <property type="entry name" value="MFS"/>
</dbReference>
<evidence type="ECO:0000256" key="25">
    <source>
        <dbReference type="SAM" id="Phobius"/>
    </source>
</evidence>